<dbReference type="Gene3D" id="3.30.420.10">
    <property type="entry name" value="Ribonuclease H-like superfamily/Ribonuclease H"/>
    <property type="match status" value="1"/>
</dbReference>
<dbReference type="InterPro" id="IPR013520">
    <property type="entry name" value="Ribonucl_H"/>
</dbReference>
<keyword evidence="3" id="KW-0479">Metal-binding</keyword>
<accession>A0AAU9SC48</accession>
<evidence type="ECO:0000313" key="10">
    <source>
        <dbReference type="Proteomes" id="UP000836841"/>
    </source>
</evidence>
<dbReference type="CDD" id="cd06257">
    <property type="entry name" value="DnaJ"/>
    <property type="match status" value="1"/>
</dbReference>
<reference evidence="9 10" key="1">
    <citation type="submission" date="2022-03" db="EMBL/GenBank/DDBJ databases">
        <authorList>
            <person name="Nunn A."/>
            <person name="Chopra R."/>
            <person name="Nunn A."/>
            <person name="Contreras Garrido A."/>
        </authorList>
    </citation>
    <scope>NUCLEOTIDE SEQUENCE [LARGE SCALE GENOMIC DNA]</scope>
</reference>
<evidence type="ECO:0000256" key="3">
    <source>
        <dbReference type="ARBA" id="ARBA00022723"/>
    </source>
</evidence>
<keyword evidence="5" id="KW-0269">Exonuclease</keyword>
<organism evidence="9 10">
    <name type="scientific">Thlaspi arvense</name>
    <name type="common">Field penny-cress</name>
    <dbReference type="NCBI Taxonomy" id="13288"/>
    <lineage>
        <taxon>Eukaryota</taxon>
        <taxon>Viridiplantae</taxon>
        <taxon>Streptophyta</taxon>
        <taxon>Embryophyta</taxon>
        <taxon>Tracheophyta</taxon>
        <taxon>Spermatophyta</taxon>
        <taxon>Magnoliopsida</taxon>
        <taxon>eudicotyledons</taxon>
        <taxon>Gunneridae</taxon>
        <taxon>Pentapetalae</taxon>
        <taxon>rosids</taxon>
        <taxon>malvids</taxon>
        <taxon>Brassicales</taxon>
        <taxon>Brassicaceae</taxon>
        <taxon>Thlaspideae</taxon>
        <taxon>Thlaspi</taxon>
    </lineage>
</organism>
<dbReference type="GO" id="GO:0008408">
    <property type="term" value="F:3'-5' exonuclease activity"/>
    <property type="evidence" value="ECO:0007669"/>
    <property type="project" value="TreeGrafter"/>
</dbReference>
<dbReference type="PANTHER" id="PTHR30231:SF26">
    <property type="entry name" value="PROTEIN NEN4"/>
    <property type="match status" value="1"/>
</dbReference>
<dbReference type="GO" id="GO:0046872">
    <property type="term" value="F:metal ion binding"/>
    <property type="evidence" value="ECO:0007669"/>
    <property type="project" value="UniProtKB-KW"/>
</dbReference>
<dbReference type="PANTHER" id="PTHR30231">
    <property type="entry name" value="DNA POLYMERASE III SUBUNIT EPSILON"/>
    <property type="match status" value="1"/>
</dbReference>
<dbReference type="AlphaFoldDB" id="A0AAU9SC48"/>
<dbReference type="Gene3D" id="1.10.287.110">
    <property type="entry name" value="DnaJ domain"/>
    <property type="match status" value="1"/>
</dbReference>
<evidence type="ECO:0000259" key="8">
    <source>
        <dbReference type="PROSITE" id="PS50076"/>
    </source>
</evidence>
<dbReference type="InterPro" id="IPR036397">
    <property type="entry name" value="RNaseH_sf"/>
</dbReference>
<keyword evidence="10" id="KW-1185">Reference proteome</keyword>
<feature type="compositionally biased region" description="Basic and acidic residues" evidence="7">
    <location>
        <begin position="227"/>
        <end position="239"/>
    </location>
</feature>
<gene>
    <name evidence="9" type="ORF">TAV2_LOCUS14512</name>
</gene>
<feature type="region of interest" description="Disordered" evidence="7">
    <location>
        <begin position="205"/>
        <end position="239"/>
    </location>
</feature>
<dbReference type="GO" id="GO:0003676">
    <property type="term" value="F:nucleic acid binding"/>
    <property type="evidence" value="ECO:0007669"/>
    <property type="project" value="InterPro"/>
</dbReference>
<evidence type="ECO:0000256" key="7">
    <source>
        <dbReference type="SAM" id="MobiDB-lite"/>
    </source>
</evidence>
<evidence type="ECO:0000256" key="6">
    <source>
        <dbReference type="ARBA" id="ARBA00022842"/>
    </source>
</evidence>
<dbReference type="PROSITE" id="PS50076">
    <property type="entry name" value="DNAJ_2"/>
    <property type="match status" value="1"/>
</dbReference>
<dbReference type="Pfam" id="PF00226">
    <property type="entry name" value="DnaJ"/>
    <property type="match status" value="1"/>
</dbReference>
<comment type="cofactor">
    <cofactor evidence="1">
        <name>Mg(2+)</name>
        <dbReference type="ChEBI" id="CHEBI:18420"/>
    </cofactor>
</comment>
<dbReference type="SUPFAM" id="SSF46565">
    <property type="entry name" value="Chaperone J-domain"/>
    <property type="match status" value="1"/>
</dbReference>
<keyword evidence="6" id="KW-0460">Magnesium</keyword>
<dbReference type="InterPro" id="IPR012337">
    <property type="entry name" value="RNaseH-like_sf"/>
</dbReference>
<dbReference type="FunFam" id="3.30.420.10:FF:000040">
    <property type="entry name" value="Exonuclease family protein"/>
    <property type="match status" value="1"/>
</dbReference>
<dbReference type="EMBL" id="OU466860">
    <property type="protein sequence ID" value="CAH2061531.1"/>
    <property type="molecule type" value="Genomic_DNA"/>
</dbReference>
<dbReference type="PRINTS" id="PR00625">
    <property type="entry name" value="JDOMAIN"/>
</dbReference>
<dbReference type="Pfam" id="PF00929">
    <property type="entry name" value="RNase_T"/>
    <property type="match status" value="1"/>
</dbReference>
<sequence length="504" mass="55600">MNGGKLGPQMCTLTINIGVCIELKMSLIQCGSTCVAQVAATAYCPSRVDSTGQKVSMSQIDCMGASRSSMFSHGSLPFLSMAGMSRNMQNRRGSRFTVRADAVYYSVLGVSKYATLSEVKSAYRKLALSYHPDVNKDPGAEEKFIEISNAYEVLSDEMKSLYAKYEVEGMRARCKDTELEFYSLKTLRAKCTKCLHQQELLSRRTNKVRGEGNAGKRGGSPGTGSDTTEHDSGDGEKGKHGSEIVFFDLETTVPNKPGQRFHILEFGSILVCPRKLVELESFTTLIRPKDLTVVSLRSSRSDGITRDAVTDAPCFEDVADKIYGVLNGRIWAGHNIRRFDCVRIKDAFAEIGKPAPEPAAIIDSLGVLTAKFGKRAGNMKMASLASYFGLGVQKHRSLDDVRMNLEVLKHCATVLFLESTLPNDLKGKWQNPSTIMTRSRSQYKSPPNPTTNCVHSYRSQRTTPYIKGGTLGKIVTRNVKNLLCKAQSSQPLQTLFKHSHSLLR</sequence>
<name>A0AAU9SC48_THLAR</name>
<protein>
    <recommendedName>
        <fullName evidence="8">J domain-containing protein</fullName>
    </recommendedName>
</protein>
<feature type="compositionally biased region" description="Gly residues" evidence="7">
    <location>
        <begin position="212"/>
        <end position="222"/>
    </location>
</feature>
<dbReference type="InterPro" id="IPR001623">
    <property type="entry name" value="DnaJ_domain"/>
</dbReference>
<feature type="domain" description="J" evidence="8">
    <location>
        <begin position="103"/>
        <end position="169"/>
    </location>
</feature>
<dbReference type="CDD" id="cd06127">
    <property type="entry name" value="DEDDh"/>
    <property type="match status" value="1"/>
</dbReference>
<proteinExistence type="predicted"/>
<dbReference type="SMART" id="SM00271">
    <property type="entry name" value="DnaJ"/>
    <property type="match status" value="1"/>
</dbReference>
<dbReference type="SUPFAM" id="SSF53098">
    <property type="entry name" value="Ribonuclease H-like"/>
    <property type="match status" value="1"/>
</dbReference>
<keyword evidence="4" id="KW-0378">Hydrolase</keyword>
<dbReference type="Proteomes" id="UP000836841">
    <property type="component" value="Chromosome 4"/>
</dbReference>
<evidence type="ECO:0000256" key="1">
    <source>
        <dbReference type="ARBA" id="ARBA00001946"/>
    </source>
</evidence>
<dbReference type="SMART" id="SM00479">
    <property type="entry name" value="EXOIII"/>
    <property type="match status" value="1"/>
</dbReference>
<evidence type="ECO:0000313" key="9">
    <source>
        <dbReference type="EMBL" id="CAH2061531.1"/>
    </source>
</evidence>
<evidence type="ECO:0000256" key="2">
    <source>
        <dbReference type="ARBA" id="ARBA00022722"/>
    </source>
</evidence>
<evidence type="ECO:0000256" key="5">
    <source>
        <dbReference type="ARBA" id="ARBA00022839"/>
    </source>
</evidence>
<keyword evidence="2" id="KW-0540">Nuclease</keyword>
<dbReference type="InterPro" id="IPR036869">
    <property type="entry name" value="J_dom_sf"/>
</dbReference>
<evidence type="ECO:0000256" key="4">
    <source>
        <dbReference type="ARBA" id="ARBA00022801"/>
    </source>
</evidence>